<feature type="chain" id="PRO_5046342452" evidence="2">
    <location>
        <begin position="18"/>
        <end position="134"/>
    </location>
</feature>
<name>A0ABR3IJ23_LOXSC</name>
<evidence type="ECO:0000313" key="4">
    <source>
        <dbReference type="Proteomes" id="UP001549920"/>
    </source>
</evidence>
<evidence type="ECO:0000256" key="2">
    <source>
        <dbReference type="SAM" id="SignalP"/>
    </source>
</evidence>
<organism evidence="3 4">
    <name type="scientific">Loxostege sticticalis</name>
    <name type="common">Beet webworm moth</name>
    <dbReference type="NCBI Taxonomy" id="481309"/>
    <lineage>
        <taxon>Eukaryota</taxon>
        <taxon>Metazoa</taxon>
        <taxon>Ecdysozoa</taxon>
        <taxon>Arthropoda</taxon>
        <taxon>Hexapoda</taxon>
        <taxon>Insecta</taxon>
        <taxon>Pterygota</taxon>
        <taxon>Neoptera</taxon>
        <taxon>Endopterygota</taxon>
        <taxon>Lepidoptera</taxon>
        <taxon>Glossata</taxon>
        <taxon>Ditrysia</taxon>
        <taxon>Pyraloidea</taxon>
        <taxon>Crambidae</taxon>
        <taxon>Pyraustinae</taxon>
        <taxon>Loxostege</taxon>
    </lineage>
</organism>
<keyword evidence="1" id="KW-0472">Membrane</keyword>
<dbReference type="Proteomes" id="UP001549920">
    <property type="component" value="Unassembled WGS sequence"/>
</dbReference>
<dbReference type="EMBL" id="JBEUOH010000002">
    <property type="protein sequence ID" value="KAL0901079.1"/>
    <property type="molecule type" value="Genomic_DNA"/>
</dbReference>
<protein>
    <submittedName>
        <fullName evidence="3">Uncharacterized protein</fullName>
    </submittedName>
</protein>
<feature type="transmembrane region" description="Helical" evidence="1">
    <location>
        <begin position="36"/>
        <end position="52"/>
    </location>
</feature>
<evidence type="ECO:0000256" key="1">
    <source>
        <dbReference type="SAM" id="Phobius"/>
    </source>
</evidence>
<accession>A0ABR3IJ23</accession>
<evidence type="ECO:0000313" key="3">
    <source>
        <dbReference type="EMBL" id="KAL0901079.1"/>
    </source>
</evidence>
<gene>
    <name evidence="3" type="ORF">ABMA27_006401</name>
</gene>
<sequence>MLKTVVVVSMLIVCCYCLDNNELQEETRAKKKKSPARLWVMLLLLVVAKVAAVKVVSFFFFFGLFQKLFYILGLVVKYFLNRAQTPNPVYGAPQEYNTVGYSYGPPEQESLSATENLPSITELGGTFKWLFDKN</sequence>
<keyword evidence="1" id="KW-1133">Transmembrane helix</keyword>
<keyword evidence="2" id="KW-0732">Signal</keyword>
<keyword evidence="4" id="KW-1185">Reference proteome</keyword>
<proteinExistence type="predicted"/>
<feature type="signal peptide" evidence="2">
    <location>
        <begin position="1"/>
        <end position="17"/>
    </location>
</feature>
<comment type="caution">
    <text evidence="3">The sequence shown here is derived from an EMBL/GenBank/DDBJ whole genome shotgun (WGS) entry which is preliminary data.</text>
</comment>
<reference evidence="3 4" key="1">
    <citation type="submission" date="2024-06" db="EMBL/GenBank/DDBJ databases">
        <title>A chromosome-level genome assembly of beet webworm, Loxostege sticticalis.</title>
        <authorList>
            <person name="Zhang Y."/>
        </authorList>
    </citation>
    <scope>NUCLEOTIDE SEQUENCE [LARGE SCALE GENOMIC DNA]</scope>
    <source>
        <strain evidence="3">AQ026</strain>
        <tissue evidence="3">Whole body</tissue>
    </source>
</reference>
<keyword evidence="1" id="KW-0812">Transmembrane</keyword>